<protein>
    <submittedName>
        <fullName evidence="2">Uncharacterized protein</fullName>
    </submittedName>
</protein>
<gene>
    <name evidence="2" type="ORF">HMPREF1315_2042</name>
</gene>
<evidence type="ECO:0000256" key="1">
    <source>
        <dbReference type="SAM" id="MobiDB-lite"/>
    </source>
</evidence>
<evidence type="ECO:0000313" key="2">
    <source>
        <dbReference type="EMBL" id="EIJ26744.1"/>
    </source>
</evidence>
<accession>A0AAV3FN07</accession>
<feature type="non-terminal residue" evidence="2">
    <location>
        <position position="1"/>
    </location>
</feature>
<dbReference type="EMBL" id="AJTJ01000034">
    <property type="protein sequence ID" value="EIJ26744.1"/>
    <property type="molecule type" value="Genomic_DNA"/>
</dbReference>
<evidence type="ECO:0000313" key="3">
    <source>
        <dbReference type="Proteomes" id="UP000005929"/>
    </source>
</evidence>
<feature type="compositionally biased region" description="Polar residues" evidence="1">
    <location>
        <begin position="8"/>
        <end position="20"/>
    </location>
</feature>
<dbReference type="AlphaFoldDB" id="A0AAV3FN07"/>
<proteinExistence type="predicted"/>
<organism evidence="2 3">
    <name type="scientific">Bifidobacterium longum subsp. longum 2-2B</name>
    <dbReference type="NCBI Taxonomy" id="1161745"/>
    <lineage>
        <taxon>Bacteria</taxon>
        <taxon>Bacillati</taxon>
        <taxon>Actinomycetota</taxon>
        <taxon>Actinomycetes</taxon>
        <taxon>Bifidobacteriales</taxon>
        <taxon>Bifidobacteriaceae</taxon>
        <taxon>Bifidobacterium</taxon>
    </lineage>
</organism>
<name>A0AAV3FN07_BIFLL</name>
<reference evidence="2 3" key="1">
    <citation type="journal article" date="2013" name="Genome Announc.">
        <title>Draft Genome Sequences of Two Pairs of Human Intestinal Bifidobacterium longum subsp. longum Strains, 44B and 1-6B and 35B and 2-2B, Consecutively Isolated from Two Children after a 5-Year Time Period.</title>
        <authorList>
            <person name="Shkoporov A.N."/>
            <person name="Efimov B.A."/>
            <person name="Khokhlova E.V."/>
            <person name="Chaplin A.V."/>
            <person name="Kafarskaya L.I."/>
            <person name="Durkin A.S."/>
            <person name="McCorrison J."/>
            <person name="Torralba M."/>
            <person name="Gillis M."/>
            <person name="Sutton G."/>
            <person name="Weibel D.B."/>
            <person name="Nelson K.E."/>
            <person name="Smeianov V.V."/>
        </authorList>
    </citation>
    <scope>NUCLEOTIDE SEQUENCE [LARGE SCALE GENOMIC DNA]</scope>
    <source>
        <strain evidence="2 3">2-2B</strain>
    </source>
</reference>
<dbReference type="Proteomes" id="UP000005929">
    <property type="component" value="Unassembled WGS sequence"/>
</dbReference>
<sequence length="69" mass="7154">TPVIIDPSSRNLVADQQTGAESGAEPGLSAGDNESTSVITPDELQAYFSRLAQEVNTGDDSADDGQEES</sequence>
<comment type="caution">
    <text evidence="2">The sequence shown here is derived from an EMBL/GenBank/DDBJ whole genome shotgun (WGS) entry which is preliminary data.</text>
</comment>
<feature type="region of interest" description="Disordered" evidence="1">
    <location>
        <begin position="1"/>
        <end position="37"/>
    </location>
</feature>